<organism evidence="2 3">
    <name type="scientific">Paenibacillus oleatilyticus</name>
    <dbReference type="NCBI Taxonomy" id="2594886"/>
    <lineage>
        <taxon>Bacteria</taxon>
        <taxon>Bacillati</taxon>
        <taxon>Bacillota</taxon>
        <taxon>Bacilli</taxon>
        <taxon>Bacillales</taxon>
        <taxon>Paenibacillaceae</taxon>
        <taxon>Paenibacillus</taxon>
    </lineage>
</organism>
<proteinExistence type="predicted"/>
<keyword evidence="3" id="KW-1185">Reference proteome</keyword>
<evidence type="ECO:0000313" key="3">
    <source>
        <dbReference type="Proteomes" id="UP001575622"/>
    </source>
</evidence>
<evidence type="ECO:0000313" key="2">
    <source>
        <dbReference type="EMBL" id="MFB0847291.1"/>
    </source>
</evidence>
<dbReference type="EMBL" id="JBHDLN010000034">
    <property type="protein sequence ID" value="MFB0847291.1"/>
    <property type="molecule type" value="Genomic_DNA"/>
</dbReference>
<dbReference type="Pfam" id="PF10552">
    <property type="entry name" value="ORF6C"/>
    <property type="match status" value="1"/>
</dbReference>
<accession>A0ABV4VCB0</accession>
<dbReference type="InterPro" id="IPR014054">
    <property type="entry name" value="Phage_regulatory_Rha"/>
</dbReference>
<dbReference type="RefSeq" id="WP_373957119.1">
    <property type="nucleotide sequence ID" value="NZ_JBHDLN010000034.1"/>
</dbReference>
<dbReference type="Proteomes" id="UP001575622">
    <property type="component" value="Unassembled WGS sequence"/>
</dbReference>
<dbReference type="Pfam" id="PF09669">
    <property type="entry name" value="Phage_pRha"/>
    <property type="match status" value="1"/>
</dbReference>
<evidence type="ECO:0000259" key="1">
    <source>
        <dbReference type="Pfam" id="PF10552"/>
    </source>
</evidence>
<feature type="domain" description="ORF6C" evidence="1">
    <location>
        <begin position="142"/>
        <end position="229"/>
    </location>
</feature>
<dbReference type="InterPro" id="IPR018878">
    <property type="entry name" value="ORF6C_dom"/>
</dbReference>
<gene>
    <name evidence="2" type="ORF">ACEU3E_34540</name>
</gene>
<dbReference type="NCBIfam" id="TIGR02681">
    <property type="entry name" value="phage_pRha"/>
    <property type="match status" value="1"/>
</dbReference>
<comment type="caution">
    <text evidence="2">The sequence shown here is derived from an EMBL/GenBank/DDBJ whole genome shotgun (WGS) entry which is preliminary data.</text>
</comment>
<reference evidence="2 3" key="1">
    <citation type="submission" date="2024-09" db="EMBL/GenBank/DDBJ databases">
        <authorList>
            <person name="Makale K.P.P."/>
            <person name="Makhzoum A."/>
            <person name="Rantong G."/>
            <person name="Rahube T.O."/>
        </authorList>
    </citation>
    <scope>NUCLEOTIDE SEQUENCE [LARGE SCALE GENOMIC DNA]</scope>
    <source>
        <strain evidence="2 3">KM_D13</strain>
    </source>
</reference>
<name>A0ABV4VCB0_9BACL</name>
<sequence length="232" mass="28011">MKNIVFIENNRPVTDSLTVADVFGKEHRNVLADIENQIRKLIEAGEREWGLLNFQQTQYQHPQNKQWYPKYNLTEDAFAIVVMSYITPEAMKMKVRFLEEFKRMREQIKNNITPIDDRTVRIALLKTAQDHEERLEYTELHLLQINQRVEEIDRKVEEQITLESGEQRKVQKSIARRIYEIESDQKIRNEYFRQLHREIHDRWAVASYKDVRRNELDGLLKYIEAWKPRQIA</sequence>
<protein>
    <submittedName>
        <fullName evidence="2">Rha family transcriptional regulator</fullName>
    </submittedName>
</protein>